<name>A0A9N9J9D1_9GLOM</name>
<proteinExistence type="predicted"/>
<reference evidence="1" key="1">
    <citation type="submission" date="2021-06" db="EMBL/GenBank/DDBJ databases">
        <authorList>
            <person name="Kallberg Y."/>
            <person name="Tangrot J."/>
            <person name="Rosling A."/>
        </authorList>
    </citation>
    <scope>NUCLEOTIDE SEQUENCE</scope>
    <source>
        <strain evidence="1">UK204</strain>
    </source>
</reference>
<keyword evidence="2" id="KW-1185">Reference proteome</keyword>
<dbReference type="Proteomes" id="UP000789570">
    <property type="component" value="Unassembled WGS sequence"/>
</dbReference>
<organism evidence="1 2">
    <name type="scientific">Funneliformis caledonium</name>
    <dbReference type="NCBI Taxonomy" id="1117310"/>
    <lineage>
        <taxon>Eukaryota</taxon>
        <taxon>Fungi</taxon>
        <taxon>Fungi incertae sedis</taxon>
        <taxon>Mucoromycota</taxon>
        <taxon>Glomeromycotina</taxon>
        <taxon>Glomeromycetes</taxon>
        <taxon>Glomerales</taxon>
        <taxon>Glomeraceae</taxon>
        <taxon>Funneliformis</taxon>
    </lineage>
</organism>
<evidence type="ECO:0000313" key="1">
    <source>
        <dbReference type="EMBL" id="CAG8765444.1"/>
    </source>
</evidence>
<sequence>IYIGLEILSTMTITILSKQTPETGSLFVNKTLLCQNNLSNIIDYWYEPRFRSNQSSPKLVAKQNMRSQPVNCRVLFGTVNKVAIY</sequence>
<gene>
    <name evidence="1" type="ORF">FCALED_LOCUS17197</name>
</gene>
<dbReference type="AlphaFoldDB" id="A0A9N9J9D1"/>
<feature type="non-terminal residue" evidence="1">
    <location>
        <position position="85"/>
    </location>
</feature>
<comment type="caution">
    <text evidence="1">The sequence shown here is derived from an EMBL/GenBank/DDBJ whole genome shotgun (WGS) entry which is preliminary data.</text>
</comment>
<protein>
    <submittedName>
        <fullName evidence="1">16519_t:CDS:1</fullName>
    </submittedName>
</protein>
<evidence type="ECO:0000313" key="2">
    <source>
        <dbReference type="Proteomes" id="UP000789570"/>
    </source>
</evidence>
<dbReference type="EMBL" id="CAJVPQ010024765">
    <property type="protein sequence ID" value="CAG8765444.1"/>
    <property type="molecule type" value="Genomic_DNA"/>
</dbReference>
<accession>A0A9N9J9D1</accession>